<dbReference type="STRING" id="1427503.HE1_00860"/>
<evidence type="ECO:0008006" key="4">
    <source>
        <dbReference type="Google" id="ProtNLM"/>
    </source>
</evidence>
<keyword evidence="1" id="KW-0732">Signal</keyword>
<evidence type="ECO:0000313" key="2">
    <source>
        <dbReference type="EMBL" id="GAJ46525.1"/>
    </source>
</evidence>
<protein>
    <recommendedName>
        <fullName evidence="4">Outer membrane protein beta-barrel domain-containing protein</fullName>
    </recommendedName>
</protein>
<comment type="caution">
    <text evidence="2">The sequence shown here is derived from an EMBL/GenBank/DDBJ whole genome shotgun (WGS) entry which is preliminary data.</text>
</comment>
<organism evidence="2 3">
    <name type="scientific">Holospora elegans E1</name>
    <dbReference type="NCBI Taxonomy" id="1427503"/>
    <lineage>
        <taxon>Bacteria</taxon>
        <taxon>Pseudomonadati</taxon>
        <taxon>Pseudomonadota</taxon>
        <taxon>Alphaproteobacteria</taxon>
        <taxon>Holosporales</taxon>
        <taxon>Holosporaceae</taxon>
        <taxon>Holospora</taxon>
    </lineage>
</organism>
<reference evidence="2 3" key="1">
    <citation type="journal article" date="2014" name="FEMS Microbiol. Lett.">
        <title>Draft genome sequences of three Holospora species (Holospora obtusa, Holospora undulata, and Holospora elegans), endonuclear symbiotic bacteria of the ciliate Paramecium caudatum.</title>
        <authorList>
            <person name="Dohra H."/>
            <person name="Tanaka K."/>
            <person name="Suzuki T."/>
            <person name="Fujishima M."/>
            <person name="Suzuki H."/>
        </authorList>
    </citation>
    <scope>NUCLEOTIDE SEQUENCE [LARGE SCALE GENOMIC DNA]</scope>
    <source>
        <strain evidence="2 3">E1</strain>
    </source>
</reference>
<name>A0A023DZQ2_9PROT</name>
<evidence type="ECO:0000256" key="1">
    <source>
        <dbReference type="SAM" id="SignalP"/>
    </source>
</evidence>
<dbReference type="RefSeq" id="WP_035545120.1">
    <property type="nucleotide sequence ID" value="NZ_BAUP01000107.1"/>
</dbReference>
<sequence precursor="true">MKKKLGVISALGLVLAFSAKAAEVVPCFTPGVYFGLGAGVSQSYNCLQGSQGLNLFGVGNYDESLSPGLIDDKDSGLVGPQNAFFYGTNNITPGGWSGPGMTVLPELGYVYKVPKSSFTMGVFINGGAAQSAQDALVPVRASFTRDSDTGDDVGADRLEHCMRVASRGTVGIGATFGFVSNANHYYLIIGWNNTKFSVGPRFNQMYANEFHLKPTDKPFDSTTMVSVKNATGNINGVNFGFGFDRQITTGFSMGVRVMALNAGGSKGIKLPSANYYPNGLAYERPVITVRPFVMAATVMLKYVFLPKKK</sequence>
<dbReference type="Proteomes" id="UP000024842">
    <property type="component" value="Unassembled WGS sequence"/>
</dbReference>
<feature type="signal peptide" evidence="1">
    <location>
        <begin position="1"/>
        <end position="21"/>
    </location>
</feature>
<dbReference type="EMBL" id="BAUP01000107">
    <property type="protein sequence ID" value="GAJ46525.1"/>
    <property type="molecule type" value="Genomic_DNA"/>
</dbReference>
<dbReference type="OrthoDB" id="8478796at2"/>
<accession>A0A023DZQ2</accession>
<feature type="chain" id="PRO_5001514029" description="Outer membrane protein beta-barrel domain-containing protein" evidence="1">
    <location>
        <begin position="22"/>
        <end position="309"/>
    </location>
</feature>
<dbReference type="AlphaFoldDB" id="A0A023DZQ2"/>
<proteinExistence type="predicted"/>
<keyword evidence="3" id="KW-1185">Reference proteome</keyword>
<evidence type="ECO:0000313" key="3">
    <source>
        <dbReference type="Proteomes" id="UP000024842"/>
    </source>
</evidence>
<gene>
    <name evidence="2" type="ORF">HE1_00860</name>
</gene>